<reference evidence="4" key="1">
    <citation type="submission" date="2017-03" db="EMBL/GenBank/DDBJ databases">
        <authorList>
            <person name="Safronova V.I."/>
            <person name="Sazanova A.L."/>
            <person name="Chirak E.R."/>
        </authorList>
    </citation>
    <scope>NUCLEOTIDE SEQUENCE [LARGE SCALE GENOMIC DNA]</scope>
    <source>
        <strain evidence="4">Ach-343</strain>
    </source>
</reference>
<comment type="caution">
    <text evidence="3">The sequence shown here is derived from an EMBL/GenBank/DDBJ whole genome shotgun (WGS) entry which is preliminary data.</text>
</comment>
<dbReference type="Proteomes" id="UP000248616">
    <property type="component" value="Unassembled WGS sequence"/>
</dbReference>
<accession>A0A2W7C0S1</accession>
<gene>
    <name evidence="3" type="ORF">B5V02_21055</name>
</gene>
<dbReference type="AlphaFoldDB" id="A0A2W7C0S1"/>
<evidence type="ECO:0000313" key="3">
    <source>
        <dbReference type="EMBL" id="PZV36517.1"/>
    </source>
</evidence>
<feature type="transmembrane region" description="Helical" evidence="2">
    <location>
        <begin position="34"/>
        <end position="57"/>
    </location>
</feature>
<evidence type="ECO:0000256" key="1">
    <source>
        <dbReference type="SAM" id="MobiDB-lite"/>
    </source>
</evidence>
<evidence type="ECO:0000256" key="2">
    <source>
        <dbReference type="SAM" id="Phobius"/>
    </source>
</evidence>
<protein>
    <submittedName>
        <fullName evidence="3">Uncharacterized protein</fullName>
    </submittedName>
</protein>
<dbReference type="EMBL" id="MZXV01000048">
    <property type="protein sequence ID" value="PZV36517.1"/>
    <property type="molecule type" value="Genomic_DNA"/>
</dbReference>
<dbReference type="RefSeq" id="WP_111546081.1">
    <property type="nucleotide sequence ID" value="NZ_MZXV01000048.1"/>
</dbReference>
<name>A0A2W7C0S1_9HYPH</name>
<proteinExistence type="predicted"/>
<dbReference type="OrthoDB" id="8074804at2"/>
<evidence type="ECO:0000313" key="4">
    <source>
        <dbReference type="Proteomes" id="UP000248616"/>
    </source>
</evidence>
<keyword evidence="2" id="KW-0472">Membrane</keyword>
<keyword evidence="2" id="KW-0812">Transmembrane</keyword>
<sequence length="198" mass="21348">MTTISEPDMPAIDIGNQEQRETVAIERPSKAKTIGILIASGALLLTVVNMAAAIYLYRGMSDLRFVEARLEQLGAFEQRIAARLDTVNNGFQSRFEKLDSQLQGSFNEINGNVAQLALTRPIAGGEATPGAVEPPEMTTSTLAEAPEALEGASASEPSVIEAPRAPRKRAAPASPPPPSSNYQRIQQPDGKVYYRRIN</sequence>
<feature type="region of interest" description="Disordered" evidence="1">
    <location>
        <begin position="144"/>
        <end position="198"/>
    </location>
</feature>
<organism evidence="3 4">
    <name type="scientific">Mesorhizobium kowhaii</name>
    <dbReference type="NCBI Taxonomy" id="1300272"/>
    <lineage>
        <taxon>Bacteria</taxon>
        <taxon>Pseudomonadati</taxon>
        <taxon>Pseudomonadota</taxon>
        <taxon>Alphaproteobacteria</taxon>
        <taxon>Hyphomicrobiales</taxon>
        <taxon>Phyllobacteriaceae</taxon>
        <taxon>Mesorhizobium</taxon>
    </lineage>
</organism>
<keyword evidence="4" id="KW-1185">Reference proteome</keyword>
<keyword evidence="2" id="KW-1133">Transmembrane helix</keyword>